<dbReference type="Proteomes" id="UP000480151">
    <property type="component" value="Unassembled WGS sequence"/>
</dbReference>
<sequence>MSTDAYRAGYEAGYMYGWVDALKAAAYDDRTPLTKRNEDGEEAEPDDAA</sequence>
<keyword evidence="2" id="KW-1185">Reference proteome</keyword>
<protein>
    <submittedName>
        <fullName evidence="1">Uncharacterized protein</fullName>
    </submittedName>
</protein>
<organism evidence="1 2">
    <name type="scientific">Paenibacillus apii</name>
    <dbReference type="NCBI Taxonomy" id="1850370"/>
    <lineage>
        <taxon>Bacteria</taxon>
        <taxon>Bacillati</taxon>
        <taxon>Bacillota</taxon>
        <taxon>Bacilli</taxon>
        <taxon>Bacillales</taxon>
        <taxon>Paenibacillaceae</taxon>
        <taxon>Paenibacillus</taxon>
    </lineage>
</organism>
<dbReference type="AlphaFoldDB" id="A0A6M1PFV4"/>
<gene>
    <name evidence="1" type="ORF">G5B47_02195</name>
</gene>
<dbReference type="EMBL" id="JAAKGU010000001">
    <property type="protein sequence ID" value="NGM81218.1"/>
    <property type="molecule type" value="Genomic_DNA"/>
</dbReference>
<reference evidence="1 2" key="1">
    <citation type="submission" date="2020-02" db="EMBL/GenBank/DDBJ databases">
        <authorList>
            <person name="Gao J."/>
            <person name="Sun J."/>
        </authorList>
    </citation>
    <scope>NUCLEOTIDE SEQUENCE [LARGE SCALE GENOMIC DNA]</scope>
    <source>
        <strain evidence="1 2">7124</strain>
    </source>
</reference>
<dbReference type="RefSeq" id="WP_165093821.1">
    <property type="nucleotide sequence ID" value="NZ_JAAKGU010000001.1"/>
</dbReference>
<evidence type="ECO:0000313" key="1">
    <source>
        <dbReference type="EMBL" id="NGM81218.1"/>
    </source>
</evidence>
<name>A0A6M1PFV4_9BACL</name>
<comment type="caution">
    <text evidence="1">The sequence shown here is derived from an EMBL/GenBank/DDBJ whole genome shotgun (WGS) entry which is preliminary data.</text>
</comment>
<evidence type="ECO:0000313" key="2">
    <source>
        <dbReference type="Proteomes" id="UP000480151"/>
    </source>
</evidence>
<proteinExistence type="predicted"/>
<accession>A0A6M1PFV4</accession>